<protein>
    <submittedName>
        <fullName evidence="1">Uncharacterized protein</fullName>
    </submittedName>
</protein>
<comment type="caution">
    <text evidence="1">The sequence shown here is derived from an EMBL/GenBank/DDBJ whole genome shotgun (WGS) entry which is preliminary data.</text>
</comment>
<dbReference type="EMBL" id="PDCK01000045">
    <property type="protein sequence ID" value="PRQ16544.1"/>
    <property type="molecule type" value="Genomic_DNA"/>
</dbReference>
<proteinExistence type="predicted"/>
<evidence type="ECO:0000313" key="1">
    <source>
        <dbReference type="EMBL" id="PRQ16544.1"/>
    </source>
</evidence>
<organism evidence="1 2">
    <name type="scientific">Rosa chinensis</name>
    <name type="common">China rose</name>
    <dbReference type="NCBI Taxonomy" id="74649"/>
    <lineage>
        <taxon>Eukaryota</taxon>
        <taxon>Viridiplantae</taxon>
        <taxon>Streptophyta</taxon>
        <taxon>Embryophyta</taxon>
        <taxon>Tracheophyta</taxon>
        <taxon>Spermatophyta</taxon>
        <taxon>Magnoliopsida</taxon>
        <taxon>eudicotyledons</taxon>
        <taxon>Gunneridae</taxon>
        <taxon>Pentapetalae</taxon>
        <taxon>rosids</taxon>
        <taxon>fabids</taxon>
        <taxon>Rosales</taxon>
        <taxon>Rosaceae</taxon>
        <taxon>Rosoideae</taxon>
        <taxon>Rosoideae incertae sedis</taxon>
        <taxon>Rosa</taxon>
    </lineage>
</organism>
<dbReference type="Proteomes" id="UP000238479">
    <property type="component" value="Chromosome 7"/>
</dbReference>
<name>A0A2P6P3N3_ROSCH</name>
<gene>
    <name evidence="1" type="ORF">RchiOBHm_Chr7g0185391</name>
</gene>
<accession>A0A2P6P3N3</accession>
<keyword evidence="2" id="KW-1185">Reference proteome</keyword>
<evidence type="ECO:0000313" key="2">
    <source>
        <dbReference type="Proteomes" id="UP000238479"/>
    </source>
</evidence>
<sequence length="219" mass="25031">MDRTALIPSPSLVDRRRVQGCRTFWRLDEAGRQGTARFSLILGVGSSRSGFMPGSGRQKVRFVWLAAWTESFRRGEFDWTNLWWWSTGGSTERRKMIVAAGLWLGQIKVPWMWCCSWGRIGLLSVLSYGQCADERSLHVVWHLWDTVWKRALVVVAVVYEVASIFSGFSVARGVGRYRWLGVELFRLMEVIYDDGPVTGLGFREESGEFLSTTGYSRVM</sequence>
<dbReference type="Gramene" id="PRQ16544">
    <property type="protein sequence ID" value="PRQ16544"/>
    <property type="gene ID" value="RchiOBHm_Chr7g0185391"/>
</dbReference>
<reference evidence="1 2" key="1">
    <citation type="journal article" date="2018" name="Nat. Genet.">
        <title>The Rosa genome provides new insights in the design of modern roses.</title>
        <authorList>
            <person name="Bendahmane M."/>
        </authorList>
    </citation>
    <scope>NUCLEOTIDE SEQUENCE [LARGE SCALE GENOMIC DNA]</scope>
    <source>
        <strain evidence="2">cv. Old Blush</strain>
    </source>
</reference>
<dbReference type="AlphaFoldDB" id="A0A2P6P3N3"/>